<evidence type="ECO:0000313" key="1">
    <source>
        <dbReference type="EMBL" id="EDM03731.1"/>
    </source>
</evidence>
<gene>
    <name evidence="1" type="ORF">rCG_62126</name>
</gene>
<sequence>MWKLEDNNLQVQVLSFCCVGCRDLRQLRASGNKSLTLSHLTSPSTLLF</sequence>
<protein>
    <submittedName>
        <fullName evidence="1">RCG62126</fullName>
    </submittedName>
</protein>
<dbReference type="AlphaFoldDB" id="A6HCH5"/>
<name>A6HCH5_RAT</name>
<evidence type="ECO:0000313" key="2">
    <source>
        <dbReference type="Proteomes" id="UP000234681"/>
    </source>
</evidence>
<organism evidence="1 2">
    <name type="scientific">Rattus norvegicus</name>
    <name type="common">Rat</name>
    <dbReference type="NCBI Taxonomy" id="10116"/>
    <lineage>
        <taxon>Eukaryota</taxon>
        <taxon>Metazoa</taxon>
        <taxon>Chordata</taxon>
        <taxon>Craniata</taxon>
        <taxon>Vertebrata</taxon>
        <taxon>Euteleostomi</taxon>
        <taxon>Mammalia</taxon>
        <taxon>Eutheria</taxon>
        <taxon>Euarchontoglires</taxon>
        <taxon>Glires</taxon>
        <taxon>Rodentia</taxon>
        <taxon>Myomorpha</taxon>
        <taxon>Muroidea</taxon>
        <taxon>Muridae</taxon>
        <taxon>Murinae</taxon>
        <taxon>Rattus</taxon>
    </lineage>
</organism>
<dbReference type="Proteomes" id="UP000234681">
    <property type="component" value="Chromosome 6"/>
</dbReference>
<accession>A6HCH5</accession>
<proteinExistence type="predicted"/>
<dbReference type="EMBL" id="CH473947">
    <property type="protein sequence ID" value="EDM03731.1"/>
    <property type="molecule type" value="Genomic_DNA"/>
</dbReference>
<reference evidence="2" key="1">
    <citation type="submission" date="2005-09" db="EMBL/GenBank/DDBJ databases">
        <authorList>
            <person name="Mural R.J."/>
            <person name="Li P.W."/>
            <person name="Adams M.D."/>
            <person name="Amanatides P.G."/>
            <person name="Baden-Tillson H."/>
            <person name="Barnstead M."/>
            <person name="Chin S.H."/>
            <person name="Dew I."/>
            <person name="Evans C.A."/>
            <person name="Ferriera S."/>
            <person name="Flanigan M."/>
            <person name="Fosler C."/>
            <person name="Glodek A."/>
            <person name="Gu Z."/>
            <person name="Holt R.A."/>
            <person name="Jennings D."/>
            <person name="Kraft C.L."/>
            <person name="Lu F."/>
            <person name="Nguyen T."/>
            <person name="Nusskern D.R."/>
            <person name="Pfannkoch C.M."/>
            <person name="Sitter C."/>
            <person name="Sutton G.G."/>
            <person name="Venter J.C."/>
            <person name="Wang Z."/>
            <person name="Woodage T."/>
            <person name="Zheng X.H."/>
            <person name="Zhong F."/>
        </authorList>
    </citation>
    <scope>NUCLEOTIDE SEQUENCE [LARGE SCALE GENOMIC DNA]</scope>
    <source>
        <strain>BN</strain>
        <strain evidence="2">Sprague-Dawley</strain>
    </source>
</reference>